<dbReference type="InterPro" id="IPR029510">
    <property type="entry name" value="Ald_DH_CS_GLU"/>
</dbReference>
<proteinExistence type="inferred from homology"/>
<evidence type="ECO:0000256" key="4">
    <source>
        <dbReference type="RuleBase" id="RU003345"/>
    </source>
</evidence>
<dbReference type="PROSITE" id="PS00687">
    <property type="entry name" value="ALDEHYDE_DEHYDR_GLU"/>
    <property type="match status" value="1"/>
</dbReference>
<keyword evidence="5" id="KW-1133">Transmembrane helix</keyword>
<evidence type="ECO:0000256" key="2">
    <source>
        <dbReference type="ARBA" id="ARBA00023002"/>
    </source>
</evidence>
<dbReference type="SUPFAM" id="SSF53720">
    <property type="entry name" value="ALDH-like"/>
    <property type="match status" value="1"/>
</dbReference>
<evidence type="ECO:0000313" key="8">
    <source>
        <dbReference type="Proteomes" id="UP001362899"/>
    </source>
</evidence>
<name>A0AAV5RNW4_STABA</name>
<protein>
    <submittedName>
        <fullName evidence="7">Meiotic recombination directing protein</fullName>
    </submittedName>
</protein>
<evidence type="ECO:0000313" key="7">
    <source>
        <dbReference type="EMBL" id="GMM52821.1"/>
    </source>
</evidence>
<dbReference type="EMBL" id="BTGC01000008">
    <property type="protein sequence ID" value="GMM52821.1"/>
    <property type="molecule type" value="Genomic_DNA"/>
</dbReference>
<keyword evidence="8" id="KW-1185">Reference proteome</keyword>
<evidence type="ECO:0000256" key="3">
    <source>
        <dbReference type="PROSITE-ProRule" id="PRU10007"/>
    </source>
</evidence>
<feature type="transmembrane region" description="Helical" evidence="5">
    <location>
        <begin position="18"/>
        <end position="36"/>
    </location>
</feature>
<dbReference type="Gene3D" id="3.40.605.10">
    <property type="entry name" value="Aldehyde Dehydrogenase, Chain A, domain 1"/>
    <property type="match status" value="1"/>
</dbReference>
<feature type="active site" evidence="3">
    <location>
        <position position="316"/>
    </location>
</feature>
<dbReference type="PROSITE" id="PS00070">
    <property type="entry name" value="ALDEHYDE_DEHYDR_CYS"/>
    <property type="match status" value="1"/>
</dbReference>
<dbReference type="AlphaFoldDB" id="A0AAV5RNW4"/>
<dbReference type="FunFam" id="3.40.309.10:FF:000024">
    <property type="entry name" value="Betaine aldehyde dehydrogenase"/>
    <property type="match status" value="1"/>
</dbReference>
<comment type="caution">
    <text evidence="7">The sequence shown here is derived from an EMBL/GenBank/DDBJ whole genome shotgun (WGS) entry which is preliminary data.</text>
</comment>
<dbReference type="Pfam" id="PF00171">
    <property type="entry name" value="Aldedh"/>
    <property type="match status" value="1"/>
</dbReference>
<evidence type="ECO:0000256" key="1">
    <source>
        <dbReference type="ARBA" id="ARBA00009986"/>
    </source>
</evidence>
<organism evidence="7 8">
    <name type="scientific">Starmerella bacillaris</name>
    <name type="common">Yeast</name>
    <name type="synonym">Candida zemplinina</name>
    <dbReference type="NCBI Taxonomy" id="1247836"/>
    <lineage>
        <taxon>Eukaryota</taxon>
        <taxon>Fungi</taxon>
        <taxon>Dikarya</taxon>
        <taxon>Ascomycota</taxon>
        <taxon>Saccharomycotina</taxon>
        <taxon>Dipodascomycetes</taxon>
        <taxon>Dipodascales</taxon>
        <taxon>Trichomonascaceae</taxon>
        <taxon>Starmerella</taxon>
    </lineage>
</organism>
<reference evidence="7 8" key="1">
    <citation type="journal article" date="2023" name="Elife">
        <title>Identification of key yeast species and microbe-microbe interactions impacting larval growth of Drosophila in the wild.</title>
        <authorList>
            <person name="Mure A."/>
            <person name="Sugiura Y."/>
            <person name="Maeda R."/>
            <person name="Honda K."/>
            <person name="Sakurai N."/>
            <person name="Takahashi Y."/>
            <person name="Watada M."/>
            <person name="Katoh T."/>
            <person name="Gotoh A."/>
            <person name="Gotoh Y."/>
            <person name="Taniguchi I."/>
            <person name="Nakamura K."/>
            <person name="Hayashi T."/>
            <person name="Katayama T."/>
            <person name="Uemura T."/>
            <person name="Hattori Y."/>
        </authorList>
    </citation>
    <scope>NUCLEOTIDE SEQUENCE [LARGE SCALE GENOMIC DNA]</scope>
    <source>
        <strain evidence="7 8">SB-73</strain>
    </source>
</reference>
<dbReference type="GO" id="GO:0016620">
    <property type="term" value="F:oxidoreductase activity, acting on the aldehyde or oxo group of donors, NAD or NADP as acceptor"/>
    <property type="evidence" value="ECO:0007669"/>
    <property type="project" value="InterPro"/>
</dbReference>
<keyword evidence="2 4" id="KW-0560">Oxidoreductase</keyword>
<dbReference type="InterPro" id="IPR016160">
    <property type="entry name" value="Ald_DH_CS_CYS"/>
</dbReference>
<dbReference type="PANTHER" id="PTHR11699">
    <property type="entry name" value="ALDEHYDE DEHYDROGENASE-RELATED"/>
    <property type="match status" value="1"/>
</dbReference>
<dbReference type="InterPro" id="IPR016163">
    <property type="entry name" value="Ald_DH_C"/>
</dbReference>
<dbReference type="Gene3D" id="3.40.309.10">
    <property type="entry name" value="Aldehyde Dehydrogenase, Chain A, domain 2"/>
    <property type="match status" value="1"/>
</dbReference>
<keyword evidence="5" id="KW-0472">Membrane</keyword>
<sequence length="607" mass="66750">MFTSNCCASKLVHSAWPVATNAVTTFVVVFVAYVVYKLRTRSTGLPFSLDMPEAAQPHWKGKRVSEMGLTDEQRPNEIRCLCPATGQLLGYVKALNAEEINVRVEAAHSAWSNTKWRNTTVDQRLEVLKTMLKFVCDHQDEVCRVACRDTGKTMIDAALGEVMVTLEKYAWIIKNAKSALKTETRPSSASLIMAYKGAEVRYQPLGVVCAMVSWNYPLHNLLGPVAAALATGNAIVVKCSEQVAWSSEVFVNIAKRALDMHGFDPDLVQIVTCWPDHADTLTKHKLIKHITFIGSRPVAHLVVKAASEPLTPVVVELGGKDPLIVLGDYTNYAQVASIIMRGAFQSAGQNCIGVERVILHKNVHDEIVGLVSERVREMRVGSSIDESGQIDMGALSNAAHLTRLENLVKEAVDMGAKLVHGGKRYVHPKYPLGIYFEPTLLTHVTPKMRIAQEEVFGPILLVLRPAESVEDCIDLANSTEFGLGASVFGRNKGILKVVTDRLRCGNVAVNDFATYHLCQLPFGGVDGSGYGKFGGAEGLRGLCIEKSVCYDRMPFVSTFIPRALDYPIPSVSKAWNLVKNINNIGYSESIWTKIKGIRRVLNQKSQK</sequence>
<dbReference type="Proteomes" id="UP001362899">
    <property type="component" value="Unassembled WGS sequence"/>
</dbReference>
<evidence type="ECO:0000259" key="6">
    <source>
        <dbReference type="Pfam" id="PF00171"/>
    </source>
</evidence>
<evidence type="ECO:0000256" key="5">
    <source>
        <dbReference type="SAM" id="Phobius"/>
    </source>
</evidence>
<comment type="similarity">
    <text evidence="1 4">Belongs to the aldehyde dehydrogenase family.</text>
</comment>
<accession>A0AAV5RNW4</accession>
<keyword evidence="5" id="KW-0812">Transmembrane</keyword>
<dbReference type="InterPro" id="IPR016161">
    <property type="entry name" value="Ald_DH/histidinol_DH"/>
</dbReference>
<dbReference type="InterPro" id="IPR015590">
    <property type="entry name" value="Aldehyde_DH_dom"/>
</dbReference>
<gene>
    <name evidence="7" type="ORF">DASB73_037840</name>
</gene>
<feature type="domain" description="Aldehyde dehydrogenase" evidence="6">
    <location>
        <begin position="72"/>
        <end position="547"/>
    </location>
</feature>
<dbReference type="InterPro" id="IPR016162">
    <property type="entry name" value="Ald_DH_N"/>
</dbReference>